<reference evidence="1" key="1">
    <citation type="submission" date="2014-05" db="EMBL/GenBank/DDBJ databases">
        <authorList>
            <person name="Chronopoulou M."/>
        </authorList>
    </citation>
    <scope>NUCLEOTIDE SEQUENCE</scope>
    <source>
        <tissue evidence="1">Whole organism</tissue>
    </source>
</reference>
<accession>A0A0K2SVB6</accession>
<evidence type="ECO:0000313" key="1">
    <source>
        <dbReference type="EMBL" id="CDW17693.1"/>
    </source>
</evidence>
<proteinExistence type="predicted"/>
<sequence length="11" mass="1352">MMMICTPYSKF</sequence>
<name>A0A0K2SVB6_LEPSM</name>
<organism evidence="1">
    <name type="scientific">Lepeophtheirus salmonis</name>
    <name type="common">Salmon louse</name>
    <name type="synonym">Caligus salmonis</name>
    <dbReference type="NCBI Taxonomy" id="72036"/>
    <lineage>
        <taxon>Eukaryota</taxon>
        <taxon>Metazoa</taxon>
        <taxon>Ecdysozoa</taxon>
        <taxon>Arthropoda</taxon>
        <taxon>Crustacea</taxon>
        <taxon>Multicrustacea</taxon>
        <taxon>Hexanauplia</taxon>
        <taxon>Copepoda</taxon>
        <taxon>Siphonostomatoida</taxon>
        <taxon>Caligidae</taxon>
        <taxon>Lepeophtheirus</taxon>
    </lineage>
</organism>
<dbReference type="EMBL" id="HACA01000332">
    <property type="protein sequence ID" value="CDW17693.1"/>
    <property type="molecule type" value="Transcribed_RNA"/>
</dbReference>
<protein>
    <submittedName>
        <fullName evidence="1">Uncharacterized protein</fullName>
    </submittedName>
</protein>